<reference evidence="2 3" key="1">
    <citation type="submission" date="2018-12" db="EMBL/GenBank/DDBJ databases">
        <title>Sequencing of bacterial isolates from soil warming experiment in Harvard Forest, Massachusetts, USA.</title>
        <authorList>
            <person name="Deangelis K."/>
        </authorList>
    </citation>
    <scope>NUCLEOTIDE SEQUENCE [LARGE SCALE GENOMIC DNA]</scope>
    <source>
        <strain evidence="2 3">EB153</strain>
    </source>
</reference>
<dbReference type="InterPro" id="IPR023393">
    <property type="entry name" value="START-like_dom_sf"/>
</dbReference>
<proteinExistence type="predicted"/>
<dbReference type="EMBL" id="RSDW01000001">
    <property type="protein sequence ID" value="RSL14990.1"/>
    <property type="molecule type" value="Genomic_DNA"/>
</dbReference>
<feature type="chain" id="PRO_5019480126" description="Polyketide cyclase/dehydrase/lipid transport protein" evidence="1">
    <location>
        <begin position="28"/>
        <end position="212"/>
    </location>
</feature>
<protein>
    <recommendedName>
        <fullName evidence="4">Polyketide cyclase/dehydrase/lipid transport protein</fullName>
    </recommendedName>
</protein>
<keyword evidence="3" id="KW-1185">Reference proteome</keyword>
<dbReference type="RefSeq" id="WP_125483787.1">
    <property type="nucleotide sequence ID" value="NZ_RSDW01000001.1"/>
</dbReference>
<feature type="signal peptide" evidence="1">
    <location>
        <begin position="1"/>
        <end position="27"/>
    </location>
</feature>
<comment type="caution">
    <text evidence="2">The sequence shown here is derived from an EMBL/GenBank/DDBJ whole genome shotgun (WGS) entry which is preliminary data.</text>
</comment>
<evidence type="ECO:0000313" key="3">
    <source>
        <dbReference type="Proteomes" id="UP000269669"/>
    </source>
</evidence>
<organism evidence="2 3">
    <name type="scientific">Edaphobacter aggregans</name>
    <dbReference type="NCBI Taxonomy" id="570835"/>
    <lineage>
        <taxon>Bacteria</taxon>
        <taxon>Pseudomonadati</taxon>
        <taxon>Acidobacteriota</taxon>
        <taxon>Terriglobia</taxon>
        <taxon>Terriglobales</taxon>
        <taxon>Acidobacteriaceae</taxon>
        <taxon>Edaphobacter</taxon>
    </lineage>
</organism>
<dbReference type="AlphaFoldDB" id="A0A428MDN4"/>
<name>A0A428MDN4_9BACT</name>
<dbReference type="Proteomes" id="UP000269669">
    <property type="component" value="Unassembled WGS sequence"/>
</dbReference>
<dbReference type="SUPFAM" id="SSF55961">
    <property type="entry name" value="Bet v1-like"/>
    <property type="match status" value="1"/>
</dbReference>
<keyword evidence="1" id="KW-0732">Signal</keyword>
<accession>A0A428MDN4</accession>
<evidence type="ECO:0000256" key="1">
    <source>
        <dbReference type="SAM" id="SignalP"/>
    </source>
</evidence>
<evidence type="ECO:0008006" key="4">
    <source>
        <dbReference type="Google" id="ProtNLM"/>
    </source>
</evidence>
<dbReference type="OrthoDB" id="336698at2"/>
<gene>
    <name evidence="2" type="ORF">EDE15_0460</name>
</gene>
<evidence type="ECO:0000313" key="2">
    <source>
        <dbReference type="EMBL" id="RSL14990.1"/>
    </source>
</evidence>
<sequence>MGALRFSISLVFILSAGVVAVPAQVCAPPPGFVDIPHPAIANAEELVSHTEEVTINRPLAAVLHGSSRPLKDIIHKSDSLPGVTGEHMLVQDTFGTPGSRRLTCLTDGSTLEEEVLQREQTSNSYHFRYVVWNYTSETARPIVYGVGDFHDTDLGDGRTHVVWTYSFMLNRERFPGELGSFGQFLFRVGFLDRQYADMMRATLNGTKANVER</sequence>
<dbReference type="Gene3D" id="3.30.530.20">
    <property type="match status" value="1"/>
</dbReference>